<name>A0A382ICF8_9ZZZZ</name>
<organism evidence="2">
    <name type="scientific">marine metagenome</name>
    <dbReference type="NCBI Taxonomy" id="408172"/>
    <lineage>
        <taxon>unclassified sequences</taxon>
        <taxon>metagenomes</taxon>
        <taxon>ecological metagenomes</taxon>
    </lineage>
</organism>
<gene>
    <name evidence="2" type="ORF">METZ01_LOCUS249826</name>
</gene>
<dbReference type="EMBL" id="UINC01066349">
    <property type="protein sequence ID" value="SVB96972.1"/>
    <property type="molecule type" value="Genomic_DNA"/>
</dbReference>
<evidence type="ECO:0000256" key="1">
    <source>
        <dbReference type="SAM" id="MobiDB-lite"/>
    </source>
</evidence>
<dbReference type="AlphaFoldDB" id="A0A382ICF8"/>
<proteinExistence type="predicted"/>
<accession>A0A382ICF8</accession>
<evidence type="ECO:0000313" key="2">
    <source>
        <dbReference type="EMBL" id="SVB96972.1"/>
    </source>
</evidence>
<feature type="region of interest" description="Disordered" evidence="1">
    <location>
        <begin position="1"/>
        <end position="20"/>
    </location>
</feature>
<protein>
    <submittedName>
        <fullName evidence="2">Uncharacterized protein</fullName>
    </submittedName>
</protein>
<sequence length="40" mass="4150">MQNGSRGLAPARRAVRTGAGLAQGASARFPGWTGGPWLRI</sequence>
<reference evidence="2" key="1">
    <citation type="submission" date="2018-05" db="EMBL/GenBank/DDBJ databases">
        <authorList>
            <person name="Lanie J.A."/>
            <person name="Ng W.-L."/>
            <person name="Kazmierczak K.M."/>
            <person name="Andrzejewski T.M."/>
            <person name="Davidsen T.M."/>
            <person name="Wayne K.J."/>
            <person name="Tettelin H."/>
            <person name="Glass J.I."/>
            <person name="Rusch D."/>
            <person name="Podicherti R."/>
            <person name="Tsui H.-C.T."/>
            <person name="Winkler M.E."/>
        </authorList>
    </citation>
    <scope>NUCLEOTIDE SEQUENCE</scope>
</reference>